<dbReference type="GeneID" id="28738372"/>
<dbReference type="OrthoDB" id="1732691at2759"/>
<dbReference type="VEuPathDB" id="FungiDB:AB675_6216"/>
<accession>A0A0N0NQT7</accession>
<dbReference type="EMBL" id="LFJN01000004">
    <property type="protein sequence ID" value="KPI44059.1"/>
    <property type="molecule type" value="Genomic_DNA"/>
</dbReference>
<proteinExistence type="predicted"/>
<reference evidence="1 2" key="1">
    <citation type="submission" date="2015-06" db="EMBL/GenBank/DDBJ databases">
        <title>Draft genome of the ant-associated black yeast Phialophora attae CBS 131958.</title>
        <authorList>
            <person name="Moreno L.F."/>
            <person name="Stielow B.J."/>
            <person name="de Hoog S."/>
            <person name="Vicente V.A."/>
            <person name="Weiss V.A."/>
            <person name="de Vries M."/>
            <person name="Cruz L.M."/>
            <person name="Souza E.M."/>
        </authorList>
    </citation>
    <scope>NUCLEOTIDE SEQUENCE [LARGE SCALE GENOMIC DNA]</scope>
    <source>
        <strain evidence="1 2">CBS 131958</strain>
    </source>
</reference>
<comment type="caution">
    <text evidence="1">The sequence shown here is derived from an EMBL/GenBank/DDBJ whole genome shotgun (WGS) entry which is preliminary data.</text>
</comment>
<sequence>MLPRLLRCACTPSTLRTATQLGASTATRLQTRNFATSWQRRNLYADDELMSRLPDVDPSKLTVTETITPKQLVPNQDLVFGRTFTGMSTADHPIPCPEANH</sequence>
<evidence type="ECO:0000313" key="1">
    <source>
        <dbReference type="EMBL" id="KPI44059.1"/>
    </source>
</evidence>
<dbReference type="RefSeq" id="XP_018004022.1">
    <property type="nucleotide sequence ID" value="XM_018146492.1"/>
</dbReference>
<evidence type="ECO:0000313" key="2">
    <source>
        <dbReference type="Proteomes" id="UP000038010"/>
    </source>
</evidence>
<name>A0A0N0NQT7_9EURO</name>
<organism evidence="1 2">
    <name type="scientific">Cyphellophora attinorum</name>
    <dbReference type="NCBI Taxonomy" id="1664694"/>
    <lineage>
        <taxon>Eukaryota</taxon>
        <taxon>Fungi</taxon>
        <taxon>Dikarya</taxon>
        <taxon>Ascomycota</taxon>
        <taxon>Pezizomycotina</taxon>
        <taxon>Eurotiomycetes</taxon>
        <taxon>Chaetothyriomycetidae</taxon>
        <taxon>Chaetothyriales</taxon>
        <taxon>Cyphellophoraceae</taxon>
        <taxon>Cyphellophora</taxon>
    </lineage>
</organism>
<protein>
    <submittedName>
        <fullName evidence="1">Uncharacterized protein</fullName>
    </submittedName>
</protein>
<dbReference type="Proteomes" id="UP000038010">
    <property type="component" value="Unassembled WGS sequence"/>
</dbReference>
<dbReference type="AlphaFoldDB" id="A0A0N0NQT7"/>
<gene>
    <name evidence="1" type="ORF">AB675_6216</name>
</gene>
<keyword evidence="2" id="KW-1185">Reference proteome</keyword>
<dbReference type="STRING" id="1664694.A0A0N0NQT7"/>